<proteinExistence type="predicted"/>
<dbReference type="Proteomes" id="UP001196301">
    <property type="component" value="Unassembled WGS sequence"/>
</dbReference>
<organism evidence="2 3">
    <name type="scientific">Intestinibacter bartlettii</name>
    <dbReference type="NCBI Taxonomy" id="261299"/>
    <lineage>
        <taxon>Bacteria</taxon>
        <taxon>Bacillati</taxon>
        <taxon>Bacillota</taxon>
        <taxon>Clostridia</taxon>
        <taxon>Peptostreptococcales</taxon>
        <taxon>Peptostreptococcaceae</taxon>
        <taxon>Intestinibacter</taxon>
    </lineage>
</organism>
<feature type="coiled-coil region" evidence="1">
    <location>
        <begin position="69"/>
        <end position="100"/>
    </location>
</feature>
<protein>
    <submittedName>
        <fullName evidence="2">Uncharacterized protein</fullName>
    </submittedName>
</protein>
<sequence>MSDLKQKYKELKKLQRDIMEKDHKIDYINKQVQKLQDSCIDSLKTTVNLSIENIVSQYFEKYPYGDNFLMEANNRIDDELKKLNEKVQQEEIEKKVKFDNLFGGFI</sequence>
<keyword evidence="3" id="KW-1185">Reference proteome</keyword>
<dbReference type="EMBL" id="JAHLOQ010000049">
    <property type="protein sequence ID" value="MBU5337332.1"/>
    <property type="molecule type" value="Genomic_DNA"/>
</dbReference>
<evidence type="ECO:0000313" key="2">
    <source>
        <dbReference type="EMBL" id="MBU5337332.1"/>
    </source>
</evidence>
<comment type="caution">
    <text evidence="2">The sequence shown here is derived from an EMBL/GenBank/DDBJ whole genome shotgun (WGS) entry which is preliminary data.</text>
</comment>
<accession>A0ABS6E020</accession>
<name>A0ABS6E020_9FIRM</name>
<evidence type="ECO:0000256" key="1">
    <source>
        <dbReference type="SAM" id="Coils"/>
    </source>
</evidence>
<reference evidence="2 3" key="1">
    <citation type="submission" date="2021-06" db="EMBL/GenBank/DDBJ databases">
        <authorList>
            <person name="Sun Q."/>
            <person name="Li D."/>
        </authorList>
    </citation>
    <scope>NUCLEOTIDE SEQUENCE [LARGE SCALE GENOMIC DNA]</scope>
    <source>
        <strain evidence="2 3">N19</strain>
    </source>
</reference>
<evidence type="ECO:0000313" key="3">
    <source>
        <dbReference type="Proteomes" id="UP001196301"/>
    </source>
</evidence>
<gene>
    <name evidence="2" type="ORF">KQI20_12850</name>
</gene>
<dbReference type="RefSeq" id="WP_216571923.1">
    <property type="nucleotide sequence ID" value="NZ_JAHLOQ010000049.1"/>
</dbReference>
<keyword evidence="1" id="KW-0175">Coiled coil</keyword>